<dbReference type="PROSITE" id="PS01124">
    <property type="entry name" value="HTH_ARAC_FAMILY_2"/>
    <property type="match status" value="1"/>
</dbReference>
<organism evidence="7 8">
    <name type="scientific">Solobacterium moorei</name>
    <dbReference type="NCBI Taxonomy" id="102148"/>
    <lineage>
        <taxon>Bacteria</taxon>
        <taxon>Bacillati</taxon>
        <taxon>Bacillota</taxon>
        <taxon>Erysipelotrichia</taxon>
        <taxon>Erysipelotrichales</taxon>
        <taxon>Erysipelotrichaceae</taxon>
        <taxon>Solobacterium</taxon>
    </lineage>
</organism>
<dbReference type="InterPro" id="IPR018060">
    <property type="entry name" value="HTH_AraC"/>
</dbReference>
<evidence type="ECO:0000256" key="2">
    <source>
        <dbReference type="ARBA" id="ARBA00023125"/>
    </source>
</evidence>
<dbReference type="CDD" id="cd17536">
    <property type="entry name" value="REC_YesN-like"/>
    <property type="match status" value="1"/>
</dbReference>
<dbReference type="SMART" id="SM00448">
    <property type="entry name" value="REC"/>
    <property type="match status" value="1"/>
</dbReference>
<dbReference type="SMART" id="SM00342">
    <property type="entry name" value="HTH_ARAC"/>
    <property type="match status" value="1"/>
</dbReference>
<keyword evidence="2 7" id="KW-0238">DNA-binding</keyword>
<dbReference type="SUPFAM" id="SSF46689">
    <property type="entry name" value="Homeodomain-like"/>
    <property type="match status" value="1"/>
</dbReference>
<evidence type="ECO:0000313" key="7">
    <source>
        <dbReference type="EMBL" id="RGT56361.1"/>
    </source>
</evidence>
<reference evidence="7 8" key="1">
    <citation type="submission" date="2018-08" db="EMBL/GenBank/DDBJ databases">
        <title>A genome reference for cultivated species of the human gut microbiota.</title>
        <authorList>
            <person name="Zou Y."/>
            <person name="Xue W."/>
            <person name="Luo G."/>
        </authorList>
    </citation>
    <scope>NUCLEOTIDE SEQUENCE [LARGE SCALE GENOMIC DNA]</scope>
    <source>
        <strain evidence="7 8">AF18-46</strain>
    </source>
</reference>
<dbReference type="GO" id="GO:0000160">
    <property type="term" value="P:phosphorelay signal transduction system"/>
    <property type="evidence" value="ECO:0007669"/>
    <property type="project" value="InterPro"/>
</dbReference>
<keyword evidence="1" id="KW-0805">Transcription regulation</keyword>
<dbReference type="Pfam" id="PF12833">
    <property type="entry name" value="HTH_18"/>
    <property type="match status" value="1"/>
</dbReference>
<dbReference type="InterPro" id="IPR001789">
    <property type="entry name" value="Sig_transdc_resp-reg_receiver"/>
</dbReference>
<evidence type="ECO:0000256" key="1">
    <source>
        <dbReference type="ARBA" id="ARBA00023015"/>
    </source>
</evidence>
<evidence type="ECO:0000259" key="6">
    <source>
        <dbReference type="PROSITE" id="PS50110"/>
    </source>
</evidence>
<evidence type="ECO:0000313" key="8">
    <source>
        <dbReference type="Proteomes" id="UP000284731"/>
    </source>
</evidence>
<dbReference type="Gene3D" id="1.10.10.60">
    <property type="entry name" value="Homeodomain-like"/>
    <property type="match status" value="2"/>
</dbReference>
<dbReference type="InterPro" id="IPR020449">
    <property type="entry name" value="Tscrpt_reg_AraC-type_HTH"/>
</dbReference>
<evidence type="ECO:0000259" key="5">
    <source>
        <dbReference type="PROSITE" id="PS01124"/>
    </source>
</evidence>
<keyword evidence="3" id="KW-0804">Transcription</keyword>
<dbReference type="InterPro" id="IPR018062">
    <property type="entry name" value="HTH_AraC-typ_CS"/>
</dbReference>
<proteinExistence type="predicted"/>
<dbReference type="PROSITE" id="PS50110">
    <property type="entry name" value="RESPONSE_REGULATORY"/>
    <property type="match status" value="1"/>
</dbReference>
<keyword evidence="4" id="KW-0597">Phosphoprotein</keyword>
<name>A0A412PFG2_9FIRM</name>
<accession>A0A412PFG2</accession>
<feature type="domain" description="Response regulatory" evidence="6">
    <location>
        <begin position="2"/>
        <end position="119"/>
    </location>
</feature>
<evidence type="ECO:0000256" key="4">
    <source>
        <dbReference type="PROSITE-ProRule" id="PRU00169"/>
    </source>
</evidence>
<dbReference type="PANTHER" id="PTHR43280">
    <property type="entry name" value="ARAC-FAMILY TRANSCRIPTIONAL REGULATOR"/>
    <property type="match status" value="1"/>
</dbReference>
<dbReference type="EMBL" id="QRWX01000002">
    <property type="protein sequence ID" value="RGT56361.1"/>
    <property type="molecule type" value="Genomic_DNA"/>
</dbReference>
<dbReference type="AlphaFoldDB" id="A0A412PFG2"/>
<feature type="domain" description="HTH araC/xylS-type" evidence="5">
    <location>
        <begin position="135"/>
        <end position="236"/>
    </location>
</feature>
<feature type="modified residue" description="4-aspartylphosphate" evidence="4">
    <location>
        <position position="54"/>
    </location>
</feature>
<dbReference type="InterPro" id="IPR009057">
    <property type="entry name" value="Homeodomain-like_sf"/>
</dbReference>
<dbReference type="Pfam" id="PF00072">
    <property type="entry name" value="Response_reg"/>
    <property type="match status" value="1"/>
</dbReference>
<dbReference type="GO" id="GO:0003700">
    <property type="term" value="F:DNA-binding transcription factor activity"/>
    <property type="evidence" value="ECO:0007669"/>
    <property type="project" value="InterPro"/>
</dbReference>
<dbReference type="GO" id="GO:0043565">
    <property type="term" value="F:sequence-specific DNA binding"/>
    <property type="evidence" value="ECO:0007669"/>
    <property type="project" value="InterPro"/>
</dbReference>
<dbReference type="SUPFAM" id="SSF52172">
    <property type="entry name" value="CheY-like"/>
    <property type="match status" value="1"/>
</dbReference>
<evidence type="ECO:0000256" key="3">
    <source>
        <dbReference type="ARBA" id="ARBA00023163"/>
    </source>
</evidence>
<dbReference type="RefSeq" id="WP_006525196.1">
    <property type="nucleotide sequence ID" value="NZ_CABJCF010000002.1"/>
</dbReference>
<dbReference type="PRINTS" id="PR00032">
    <property type="entry name" value="HTHARAC"/>
</dbReference>
<dbReference type="Proteomes" id="UP000284731">
    <property type="component" value="Unassembled WGS sequence"/>
</dbReference>
<dbReference type="PANTHER" id="PTHR43280:SF2">
    <property type="entry name" value="HTH-TYPE TRANSCRIPTIONAL REGULATOR EXSA"/>
    <property type="match status" value="1"/>
</dbReference>
<sequence>MNILIADDEEKIRQNFAKRIIKAKLPVTNIVLAANGNEAITCMHEHDIDVALIDINMPFKNGLDLIHEIRQENEEIILIIISGYNDFHYAQQALAEDVFRYLLKPVDSKEFINIISLALQKASEKKKTLYSANAQKILDEIQKNISNESYSLTDLAEALEISEGYITKLIKKELSKSFIDILTELRINYAKHLIDQNSLGLKMYEIAEACGYSNQYYFSQVFKKVVGVSPKQYSQNTAD</sequence>
<dbReference type="Gene3D" id="3.40.50.2300">
    <property type="match status" value="1"/>
</dbReference>
<dbReference type="InterPro" id="IPR011006">
    <property type="entry name" value="CheY-like_superfamily"/>
</dbReference>
<protein>
    <submittedName>
        <fullName evidence="7">DNA-binding response regulator</fullName>
    </submittedName>
</protein>
<gene>
    <name evidence="7" type="ORF">DWX20_06025</name>
</gene>
<comment type="caution">
    <text evidence="7">The sequence shown here is derived from an EMBL/GenBank/DDBJ whole genome shotgun (WGS) entry which is preliminary data.</text>
</comment>
<dbReference type="PROSITE" id="PS00041">
    <property type="entry name" value="HTH_ARAC_FAMILY_1"/>
    <property type="match status" value="1"/>
</dbReference>